<gene>
    <name evidence="1" type="ORF">S01H4_51998</name>
</gene>
<feature type="non-terminal residue" evidence="1">
    <location>
        <position position="1"/>
    </location>
</feature>
<reference evidence="1" key="1">
    <citation type="journal article" date="2014" name="Front. Microbiol.">
        <title>High frequency of phylogenetically diverse reductive dehalogenase-homologous genes in deep subseafloor sedimentary metagenomes.</title>
        <authorList>
            <person name="Kawai M."/>
            <person name="Futagami T."/>
            <person name="Toyoda A."/>
            <person name="Takaki Y."/>
            <person name="Nishi S."/>
            <person name="Hori S."/>
            <person name="Arai W."/>
            <person name="Tsubouchi T."/>
            <person name="Morono Y."/>
            <person name="Uchiyama I."/>
            <person name="Ito T."/>
            <person name="Fujiyama A."/>
            <person name="Inagaki F."/>
            <person name="Takami H."/>
        </authorList>
    </citation>
    <scope>NUCLEOTIDE SEQUENCE</scope>
    <source>
        <strain evidence="1">Expedition CK06-06</strain>
    </source>
</reference>
<sequence>YKPSSYMADGGNIPAQNTQQVANLASLVQDKEVTLNIHKVIEAIQTVTILNDAGTV</sequence>
<proteinExistence type="predicted"/>
<dbReference type="EMBL" id="BART01029667">
    <property type="protein sequence ID" value="GAH09424.1"/>
    <property type="molecule type" value="Genomic_DNA"/>
</dbReference>
<organism evidence="1">
    <name type="scientific">marine sediment metagenome</name>
    <dbReference type="NCBI Taxonomy" id="412755"/>
    <lineage>
        <taxon>unclassified sequences</taxon>
        <taxon>metagenomes</taxon>
        <taxon>ecological metagenomes</taxon>
    </lineage>
</organism>
<comment type="caution">
    <text evidence="1">The sequence shown here is derived from an EMBL/GenBank/DDBJ whole genome shotgun (WGS) entry which is preliminary data.</text>
</comment>
<protein>
    <submittedName>
        <fullName evidence="1">Uncharacterized protein</fullName>
    </submittedName>
</protein>
<dbReference type="AlphaFoldDB" id="X1DWV5"/>
<accession>X1DWV5</accession>
<evidence type="ECO:0000313" key="1">
    <source>
        <dbReference type="EMBL" id="GAH09424.1"/>
    </source>
</evidence>
<name>X1DWV5_9ZZZZ</name>